<evidence type="ECO:0000313" key="3">
    <source>
        <dbReference type="EMBL" id="VDN31876.1"/>
    </source>
</evidence>
<gene>
    <name evidence="3" type="ORF">GPUH_LOCUS18497</name>
</gene>
<accession>A0A183EC06</accession>
<reference evidence="3 4" key="2">
    <citation type="submission" date="2018-11" db="EMBL/GenBank/DDBJ databases">
        <authorList>
            <consortium name="Pathogen Informatics"/>
        </authorList>
    </citation>
    <scope>NUCLEOTIDE SEQUENCE [LARGE SCALE GENOMIC DNA]</scope>
</reference>
<keyword evidence="2" id="KW-0732">Signal</keyword>
<feature type="region of interest" description="Disordered" evidence="1">
    <location>
        <begin position="200"/>
        <end position="230"/>
    </location>
</feature>
<feature type="signal peptide" evidence="2">
    <location>
        <begin position="1"/>
        <end position="18"/>
    </location>
</feature>
<dbReference type="WBParaSite" id="GPUH_0001852201-mRNA-1">
    <property type="protein sequence ID" value="GPUH_0001852201-mRNA-1"/>
    <property type="gene ID" value="GPUH_0001852201"/>
</dbReference>
<organism evidence="5">
    <name type="scientific">Gongylonema pulchrum</name>
    <dbReference type="NCBI Taxonomy" id="637853"/>
    <lineage>
        <taxon>Eukaryota</taxon>
        <taxon>Metazoa</taxon>
        <taxon>Ecdysozoa</taxon>
        <taxon>Nematoda</taxon>
        <taxon>Chromadorea</taxon>
        <taxon>Rhabditida</taxon>
        <taxon>Spirurina</taxon>
        <taxon>Spiruromorpha</taxon>
        <taxon>Spiruroidea</taxon>
        <taxon>Gongylonematidae</taxon>
        <taxon>Gongylonema</taxon>
    </lineage>
</organism>
<evidence type="ECO:0000256" key="1">
    <source>
        <dbReference type="SAM" id="MobiDB-lite"/>
    </source>
</evidence>
<keyword evidence="4" id="KW-1185">Reference proteome</keyword>
<protein>
    <submittedName>
        <fullName evidence="5">HJURP_C domain-containing protein</fullName>
    </submittedName>
</protein>
<evidence type="ECO:0000313" key="5">
    <source>
        <dbReference type="WBParaSite" id="GPUH_0001852201-mRNA-1"/>
    </source>
</evidence>
<feature type="region of interest" description="Disordered" evidence="1">
    <location>
        <begin position="61"/>
        <end position="86"/>
    </location>
</feature>
<dbReference type="EMBL" id="UYRT01086871">
    <property type="protein sequence ID" value="VDN31876.1"/>
    <property type="molecule type" value="Genomic_DNA"/>
</dbReference>
<feature type="compositionally biased region" description="Low complexity" evidence="1">
    <location>
        <begin position="207"/>
        <end position="225"/>
    </location>
</feature>
<dbReference type="AlphaFoldDB" id="A0A183EC06"/>
<evidence type="ECO:0000256" key="2">
    <source>
        <dbReference type="SAM" id="SignalP"/>
    </source>
</evidence>
<proteinExistence type="predicted"/>
<reference evidence="5" key="1">
    <citation type="submission" date="2016-06" db="UniProtKB">
        <authorList>
            <consortium name="WormBaseParasite"/>
        </authorList>
    </citation>
    <scope>IDENTIFICATION</scope>
</reference>
<feature type="chain" id="PRO_5043139121" evidence="2">
    <location>
        <begin position="19"/>
        <end position="347"/>
    </location>
</feature>
<feature type="compositionally biased region" description="Polar residues" evidence="1">
    <location>
        <begin position="65"/>
        <end position="80"/>
    </location>
</feature>
<evidence type="ECO:0000313" key="4">
    <source>
        <dbReference type="Proteomes" id="UP000271098"/>
    </source>
</evidence>
<name>A0A183EC06_9BILA</name>
<sequence length="347" mass="37146">MNLVLLLLLHHLVAPLRRRSRTYRMMRPLLKKKFVLNVADRSEERSLDRIKELVNNTDKAPLGQLSLSAENEKTSSNMTKSAHGPTNLLCPVSASATTTVNTLGTKKIDVKSQAQSNTVGAFGSPFIDPSSFAGLRPPASVPMSVPSLSTAPTLPVFVQPYLMPFIAPSVSNAPTAGISQSPSTPKHKIHDLKASSSGIISSHAKESSTVQPSSVVASPSSRPLSRGAPGNMLATKQVVHPQSVNQSVSSGNSFTALQSLASGGSDRTPNAQSSALNFMQQQQQQQQAYFAQLQQQQQQMQYMQRFGFPMAGPPNAAAAQQAFEQMAALHASYSFPGLFLPPAFPPK</sequence>
<dbReference type="Proteomes" id="UP000271098">
    <property type="component" value="Unassembled WGS sequence"/>
</dbReference>